<evidence type="ECO:0000313" key="2">
    <source>
        <dbReference type="Proteomes" id="UP000600080"/>
    </source>
</evidence>
<dbReference type="Proteomes" id="UP000600080">
    <property type="component" value="Unassembled WGS sequence"/>
</dbReference>
<dbReference type="GeneID" id="301552704"/>
<organism evidence="1 2">
    <name type="scientific">Streptomyces kronopolitis</name>
    <dbReference type="NCBI Taxonomy" id="1612435"/>
    <lineage>
        <taxon>Bacteria</taxon>
        <taxon>Bacillati</taxon>
        <taxon>Actinomycetota</taxon>
        <taxon>Actinomycetes</taxon>
        <taxon>Kitasatosporales</taxon>
        <taxon>Streptomycetaceae</taxon>
        <taxon>Streptomyces</taxon>
    </lineage>
</organism>
<evidence type="ECO:0000313" key="1">
    <source>
        <dbReference type="EMBL" id="GGN44870.1"/>
    </source>
</evidence>
<comment type="caution">
    <text evidence="1">The sequence shown here is derived from an EMBL/GenBank/DDBJ whole genome shotgun (WGS) entry which is preliminary data.</text>
</comment>
<protein>
    <submittedName>
        <fullName evidence="1">Uncharacterized protein</fullName>
    </submittedName>
</protein>
<reference evidence="2" key="1">
    <citation type="journal article" date="2019" name="Int. J. Syst. Evol. Microbiol.">
        <title>The Global Catalogue of Microorganisms (GCM) 10K type strain sequencing project: providing services to taxonomists for standard genome sequencing and annotation.</title>
        <authorList>
            <consortium name="The Broad Institute Genomics Platform"/>
            <consortium name="The Broad Institute Genome Sequencing Center for Infectious Disease"/>
            <person name="Wu L."/>
            <person name="Ma J."/>
        </authorList>
    </citation>
    <scope>NUCLEOTIDE SEQUENCE [LARGE SCALE GENOMIC DNA]</scope>
    <source>
        <strain evidence="2">CGMCC 4.7323</strain>
    </source>
</reference>
<gene>
    <name evidence="1" type="ORF">GCM10012285_27930</name>
</gene>
<sequence>MFGKSFGGAGYCTFLMGDTFAQTVTFNAASTAPGPRRFRSDHRPTLPFEVNKAVGPAARRQTQLSCPAHPRRGLLLQQLLLWH</sequence>
<dbReference type="EMBL" id="BMND01000009">
    <property type="protein sequence ID" value="GGN44870.1"/>
    <property type="molecule type" value="Genomic_DNA"/>
</dbReference>
<name>A0ABQ2JEH7_9ACTN</name>
<proteinExistence type="predicted"/>
<dbReference type="RefSeq" id="WP_229699914.1">
    <property type="nucleotide sequence ID" value="NZ_BMND01000009.1"/>
</dbReference>
<accession>A0ABQ2JEH7</accession>
<keyword evidence="2" id="KW-1185">Reference proteome</keyword>